<organism evidence="3 4">
    <name type="scientific">Massilia mucilaginosa</name>
    <dbReference type="NCBI Taxonomy" id="2609282"/>
    <lineage>
        <taxon>Bacteria</taxon>
        <taxon>Pseudomonadati</taxon>
        <taxon>Pseudomonadota</taxon>
        <taxon>Betaproteobacteria</taxon>
        <taxon>Burkholderiales</taxon>
        <taxon>Oxalobacteraceae</taxon>
        <taxon>Telluria group</taxon>
        <taxon>Massilia</taxon>
    </lineage>
</organism>
<dbReference type="NCBIfam" id="TIGR02595">
    <property type="entry name" value="PEP_CTERM"/>
    <property type="match status" value="1"/>
</dbReference>
<dbReference type="EMBL" id="WHJH01000020">
    <property type="protein sequence ID" value="NHZ90754.1"/>
    <property type="molecule type" value="Genomic_DNA"/>
</dbReference>
<dbReference type="InterPro" id="IPR013424">
    <property type="entry name" value="Ice-binding_C"/>
</dbReference>
<dbReference type="Pfam" id="PF07589">
    <property type="entry name" value="PEP-CTERM"/>
    <property type="match status" value="1"/>
</dbReference>
<dbReference type="Proteomes" id="UP000609726">
    <property type="component" value="Unassembled WGS sequence"/>
</dbReference>
<keyword evidence="1" id="KW-0732">Signal</keyword>
<dbReference type="RefSeq" id="WP_166877638.1">
    <property type="nucleotide sequence ID" value="NZ_WHJH01000020.1"/>
</dbReference>
<evidence type="ECO:0000313" key="4">
    <source>
        <dbReference type="Proteomes" id="UP000609726"/>
    </source>
</evidence>
<feature type="signal peptide" evidence="1">
    <location>
        <begin position="1"/>
        <end position="23"/>
    </location>
</feature>
<feature type="domain" description="Ice-binding protein C-terminal" evidence="2">
    <location>
        <begin position="179"/>
        <end position="203"/>
    </location>
</feature>
<reference evidence="3 4" key="1">
    <citation type="submission" date="2019-10" db="EMBL/GenBank/DDBJ databases">
        <title>Taxonomy of Antarctic Massilia spp.: description of Massilia rubra sp. nov., Massilia aquatica sp. nov., Massilia mucilaginosa sp. nov., Massilia frigida sp. nov. isolated from streams, lakes and regoliths.</title>
        <authorList>
            <person name="Holochova P."/>
            <person name="Sedlacek I."/>
            <person name="Kralova S."/>
            <person name="Maslanova I."/>
            <person name="Busse H.-J."/>
            <person name="Stankova E."/>
            <person name="Vrbovska V."/>
            <person name="Kovarovic V."/>
            <person name="Bartak M."/>
            <person name="Svec P."/>
            <person name="Pantucek R."/>
        </authorList>
    </citation>
    <scope>NUCLEOTIDE SEQUENCE [LARGE SCALE GENOMIC DNA]</scope>
    <source>
        <strain evidence="3 4">CCM 8733</strain>
    </source>
</reference>
<protein>
    <submittedName>
        <fullName evidence="3">PEP-CTERM sorting domain-containing protein</fullName>
    </submittedName>
</protein>
<evidence type="ECO:0000313" key="3">
    <source>
        <dbReference type="EMBL" id="NHZ90754.1"/>
    </source>
</evidence>
<evidence type="ECO:0000259" key="2">
    <source>
        <dbReference type="Pfam" id="PF07589"/>
    </source>
</evidence>
<proteinExistence type="predicted"/>
<name>A0ABX0NVJ6_9BURK</name>
<comment type="caution">
    <text evidence="3">The sequence shown here is derived from an EMBL/GenBank/DDBJ whole genome shotgun (WGS) entry which is preliminary data.</text>
</comment>
<accession>A0ABX0NVJ6</accession>
<sequence length="205" mass="20867">MLFERLRLTVVLLCTFACLPAQAALVADTGTPTNGIGAGWAFNSGHSYAGRFTVPGAMTINSVEGYFGTDAGEVGISLFGNSADGEGGFIPGSMLRSASFATGVGEAAWRGLAGLDWAVGEGSYWIGFTSTWDSASQASMPGAADKPLAGYALEQGGQWYDAAGLGLDQGLRVDASAMAVPEPGSMALFGLGLGVVGVVGRRKRA</sequence>
<keyword evidence="4" id="KW-1185">Reference proteome</keyword>
<feature type="chain" id="PRO_5046246171" evidence="1">
    <location>
        <begin position="24"/>
        <end position="205"/>
    </location>
</feature>
<evidence type="ECO:0000256" key="1">
    <source>
        <dbReference type="SAM" id="SignalP"/>
    </source>
</evidence>
<gene>
    <name evidence="3" type="ORF">F2P45_17245</name>
</gene>